<evidence type="ECO:0000313" key="2">
    <source>
        <dbReference type="EMBL" id="QUH23077.1"/>
    </source>
</evidence>
<organism evidence="2 3">
    <name type="scientific">Methanobacterium alkalithermotolerans</name>
    <dbReference type="NCBI Taxonomy" id="2731220"/>
    <lineage>
        <taxon>Archaea</taxon>
        <taxon>Methanobacteriati</taxon>
        <taxon>Methanobacteriota</taxon>
        <taxon>Methanomada group</taxon>
        <taxon>Methanobacteria</taxon>
        <taxon>Methanobacteriales</taxon>
        <taxon>Methanobacteriaceae</taxon>
        <taxon>Methanobacterium</taxon>
    </lineage>
</organism>
<evidence type="ECO:0000313" key="3">
    <source>
        <dbReference type="Proteomes" id="UP000681041"/>
    </source>
</evidence>
<protein>
    <submittedName>
        <fullName evidence="2">Uncharacterized protein</fullName>
    </submittedName>
</protein>
<accession>A0A8T8K511</accession>
<dbReference type="AlphaFoldDB" id="A0A8T8K511"/>
<dbReference type="Proteomes" id="UP000681041">
    <property type="component" value="Chromosome"/>
</dbReference>
<dbReference type="KEGG" id="meme:HYG87_04480"/>
<sequence length="171" mass="19374">MERNDYGLIILIVAIVALAGGLIYFMTTATTNFEEGKLNFQMQGGWAQSQVIGDFNNTVYSQVTFTRQIRDQSGEDQQAFINVEVRKTAGTVNNTLFQETLLNQSGSSISNVEINEYNFRQYQIVSSQVAHEISTMEINNFMIMVEYICPPSIQNETEEAYNSILRSLEIK</sequence>
<keyword evidence="1" id="KW-1133">Transmembrane helix</keyword>
<proteinExistence type="predicted"/>
<reference evidence="2" key="1">
    <citation type="submission" date="2020-07" db="EMBL/GenBank/DDBJ databases">
        <title>Methanobacterium. sp. MethCan genome.</title>
        <authorList>
            <person name="Postec A."/>
            <person name="Quemeneur M."/>
        </authorList>
    </citation>
    <scope>NUCLEOTIDE SEQUENCE</scope>
    <source>
        <strain evidence="2">MethCAN</strain>
    </source>
</reference>
<keyword evidence="1" id="KW-0472">Membrane</keyword>
<dbReference type="OrthoDB" id="70032at2157"/>
<name>A0A8T8K511_9EURY</name>
<dbReference type="GeneID" id="64819995"/>
<dbReference type="RefSeq" id="WP_211534025.1">
    <property type="nucleotide sequence ID" value="NZ_CP058560.1"/>
</dbReference>
<dbReference type="EMBL" id="CP058560">
    <property type="protein sequence ID" value="QUH23077.1"/>
    <property type="molecule type" value="Genomic_DNA"/>
</dbReference>
<keyword evidence="1" id="KW-0812">Transmembrane</keyword>
<evidence type="ECO:0000256" key="1">
    <source>
        <dbReference type="SAM" id="Phobius"/>
    </source>
</evidence>
<feature type="transmembrane region" description="Helical" evidence="1">
    <location>
        <begin position="6"/>
        <end position="27"/>
    </location>
</feature>
<gene>
    <name evidence="2" type="ORF">HYG87_04480</name>
</gene>
<keyword evidence="3" id="KW-1185">Reference proteome</keyword>